<dbReference type="Pfam" id="PF00501">
    <property type="entry name" value="AMP-binding"/>
    <property type="match status" value="1"/>
</dbReference>
<dbReference type="InterPro" id="IPR001242">
    <property type="entry name" value="Condensation_dom"/>
</dbReference>
<accession>A0A239L9I8</accession>
<gene>
    <name evidence="6" type="ORF">SAMN05421757_10952</name>
</gene>
<dbReference type="InterPro" id="IPR020845">
    <property type="entry name" value="AMP-binding_CS"/>
</dbReference>
<dbReference type="SUPFAM" id="SSF56801">
    <property type="entry name" value="Acetyl-CoA synthetase-like"/>
    <property type="match status" value="1"/>
</dbReference>
<dbReference type="Gene3D" id="3.30.300.30">
    <property type="match status" value="1"/>
</dbReference>
<dbReference type="Gene3D" id="3.40.50.1820">
    <property type="entry name" value="alpha/beta hydrolase"/>
    <property type="match status" value="1"/>
</dbReference>
<evidence type="ECO:0000313" key="6">
    <source>
        <dbReference type="EMBL" id="SNT26950.1"/>
    </source>
</evidence>
<dbReference type="Pfam" id="PF00668">
    <property type="entry name" value="Condensation"/>
    <property type="match status" value="1"/>
</dbReference>
<dbReference type="InterPro" id="IPR025110">
    <property type="entry name" value="AMP-bd_C"/>
</dbReference>
<dbReference type="PANTHER" id="PTHR45527">
    <property type="entry name" value="NONRIBOSOMAL PEPTIDE SYNTHETASE"/>
    <property type="match status" value="1"/>
</dbReference>
<dbReference type="PROSITE" id="PS00012">
    <property type="entry name" value="PHOSPHOPANTETHEINE"/>
    <property type="match status" value="1"/>
</dbReference>
<dbReference type="Gene3D" id="3.40.50.12780">
    <property type="entry name" value="N-terminal domain of ligase-like"/>
    <property type="match status" value="1"/>
</dbReference>
<dbReference type="PANTHER" id="PTHR45527:SF1">
    <property type="entry name" value="FATTY ACID SYNTHASE"/>
    <property type="match status" value="1"/>
</dbReference>
<dbReference type="GO" id="GO:0003824">
    <property type="term" value="F:catalytic activity"/>
    <property type="evidence" value="ECO:0007669"/>
    <property type="project" value="InterPro"/>
</dbReference>
<dbReference type="RefSeq" id="WP_176442942.1">
    <property type="nucleotide sequence ID" value="NZ_FZOY01000009.1"/>
</dbReference>
<evidence type="ECO:0000256" key="3">
    <source>
        <dbReference type="ARBA" id="ARBA00022553"/>
    </source>
</evidence>
<protein>
    <submittedName>
        <fullName evidence="6">Amino acid adenylation domain-containing protein</fullName>
    </submittedName>
</protein>
<evidence type="ECO:0000256" key="4">
    <source>
        <dbReference type="SAM" id="MobiDB-lite"/>
    </source>
</evidence>
<dbReference type="InterPro" id="IPR013783">
    <property type="entry name" value="Ig-like_fold"/>
</dbReference>
<keyword evidence="7" id="KW-1185">Reference proteome</keyword>
<dbReference type="InterPro" id="IPR045851">
    <property type="entry name" value="AMP-bd_C_sf"/>
</dbReference>
<dbReference type="InterPro" id="IPR011990">
    <property type="entry name" value="TPR-like_helical_dom_sf"/>
</dbReference>
<dbReference type="GO" id="GO:0043041">
    <property type="term" value="P:amino acid activation for nonribosomal peptide biosynthetic process"/>
    <property type="evidence" value="ECO:0007669"/>
    <property type="project" value="TreeGrafter"/>
</dbReference>
<evidence type="ECO:0000259" key="5">
    <source>
        <dbReference type="PROSITE" id="PS50075"/>
    </source>
</evidence>
<dbReference type="Gene3D" id="2.60.40.10">
    <property type="entry name" value="Immunoglobulins"/>
    <property type="match status" value="1"/>
</dbReference>
<comment type="cofactor">
    <cofactor evidence="1">
        <name>pantetheine 4'-phosphate</name>
        <dbReference type="ChEBI" id="CHEBI:47942"/>
    </cofactor>
</comment>
<dbReference type="Gene3D" id="3.30.559.10">
    <property type="entry name" value="Chloramphenicol acetyltransferase-like domain"/>
    <property type="match status" value="1"/>
</dbReference>
<feature type="region of interest" description="Disordered" evidence="4">
    <location>
        <begin position="1423"/>
        <end position="1442"/>
    </location>
</feature>
<evidence type="ECO:0000256" key="2">
    <source>
        <dbReference type="ARBA" id="ARBA00022450"/>
    </source>
</evidence>
<dbReference type="GO" id="GO:0005737">
    <property type="term" value="C:cytoplasm"/>
    <property type="evidence" value="ECO:0007669"/>
    <property type="project" value="TreeGrafter"/>
</dbReference>
<reference evidence="6 7" key="1">
    <citation type="submission" date="2017-06" db="EMBL/GenBank/DDBJ databases">
        <authorList>
            <person name="Kim H.J."/>
            <person name="Triplett B.A."/>
        </authorList>
    </citation>
    <scope>NUCLEOTIDE SEQUENCE [LARGE SCALE GENOMIC DNA]</scope>
    <source>
        <strain evidence="6 7">DSM 29339</strain>
    </source>
</reference>
<dbReference type="PROSITE" id="PS50075">
    <property type="entry name" value="CARRIER"/>
    <property type="match status" value="1"/>
</dbReference>
<feature type="region of interest" description="Disordered" evidence="4">
    <location>
        <begin position="1052"/>
        <end position="1075"/>
    </location>
</feature>
<dbReference type="GO" id="GO:0044550">
    <property type="term" value="P:secondary metabolite biosynthetic process"/>
    <property type="evidence" value="ECO:0007669"/>
    <property type="project" value="TreeGrafter"/>
</dbReference>
<dbReference type="PROSITE" id="PS00455">
    <property type="entry name" value="AMP_BINDING"/>
    <property type="match status" value="1"/>
</dbReference>
<sequence length="1577" mass="169559">MTEAPLEFSGLEDVLPLSPSQEGMLLQSVANPGRGYYLGVIVGSLPEGLDRPAFERAWQQVIDRHQALRSTLVWETLDTPVQLIAETSTLEIEERDWSDRTSAEAEAALDDLISDLRRTGLDISSLPAMRGVLIGWPGGGYRFCWLVHHALLDDWSVAVVLQEVGEFYEAATATGAAPILRDAIPVRALADWLAGRDNAATEAWWTDRLAGLHAEGRLPFDAPVDAGQDGAGPATLILERQLSTDISRAVAASLVENRLTLGAAIAAVWAAVLGRLLDRDEVIFGIATTMRPAEIEGIDRAVGNFVTTLPAGLDLTQFSSMRALIADRMETAAASHENASLSLTRLKTLLGVAPNAPIFESIVSLKSTSGAGSGKADLFDSVQSRPGSGFPLTMIVEPGDAIGIRLIADGRRIGQSDLPCILDMVSAGMAALPDSMDRPPQDLPVLPNISGAVSEPDVGDTAELGTFGLVHQEILARAEERPDATAVATGERSVTYRELVEQARSVAVCLGEKGIGPGDRVAILITVGPDAFVAMLGALLAGATYVPLNAEHPDAHVLRILEHAGVRVVLTDRQNVERVERSGRGAVVVGDLGNVGGDATLPEVSPDSPAYLLFTSGSTGTPKGVLVSHRNLSASTEARLAWYKETPEAFLVLSSIAFDSSVAGIYWTLCTGGTLVLAEPGAARDPFRIGALIQARCVTHTLCLPSLYKLILEASDAGALVSLQTVIVAGEAVSRAIVHQHRQSGVTARLVNEYGPTEATVWCSVCDLGRLEGTGPVPIGRAIPGSRLMIRDSRHRPVPPGMPGELWVGGAGVSLGYLDLPEATAERFVEDPTRDGGKAYRTGDRVRRRADGMFEYLGRIDRQVKVRGVRIEPTLIETLLMDMPEVREAAVDARGEDEARALVAWIVGEPENPPEIGALAAHLAEALPAAMVPSQLLMVDELPRTSNGKIDYRALAAPTAPIAPAAIVPPSSETEKALAEIWKRVLWLEREIELDEDFFELGGHSLAAMRLITEIGSGLGLRIPVARLGRLTTIRHQAVALDAMLADADAEVPPKPAEEREPETQAPSSAEADPLGGLVETEQAKLHAYLTAWPDPVREGSLISVLNRDGTLPPLFFWFTARADFERLSAQLGPDQPVYGMRAANGVIPSKDTDLQLSAQHRVARHYLRDILDAYPSGPFYLGGHCQGGIVALNVANMLLNLRRPVATLILVQGEPPIPYSGHVDLIVAQHAMTNPYSRFERPEETWDRLYRSWTVDSLPCGYSDMYWGRNERLLAGKIRDRLEQARKRGGWPLPRGAHLLEWGDVSAPETAARGAVFEVEVSIRNLGQEVWTPSEGSGLFLVARAVTGARPEIARIGHRTPLQRTIAPGEQARVPVSVRMPDADGEFSFELDIVEEGISHFSDRGAPVQCFVVRSAPADPVRAAGQESIPTARQSEEETPVRTDPLADYVHRLRHSRTSGNVAGGLDIATSEAPDYAAALIEEGLCALEAGNVAAAGPPLLAAARLSPKDPWATFALGRLRQAQSRPISAILQMMKAKRLSPDAELATLVDYHLARLNAPRRWAGKLVDTIRPRSR</sequence>
<dbReference type="EMBL" id="FZOY01000009">
    <property type="protein sequence ID" value="SNT26950.1"/>
    <property type="molecule type" value="Genomic_DNA"/>
</dbReference>
<dbReference type="InterPro" id="IPR000873">
    <property type="entry name" value="AMP-dep_synth/lig_dom"/>
</dbReference>
<dbReference type="InterPro" id="IPR036736">
    <property type="entry name" value="ACP-like_sf"/>
</dbReference>
<dbReference type="InterPro" id="IPR029058">
    <property type="entry name" value="AB_hydrolase_fold"/>
</dbReference>
<keyword evidence="3" id="KW-0597">Phosphoprotein</keyword>
<dbReference type="SUPFAM" id="SSF53474">
    <property type="entry name" value="alpha/beta-Hydrolases"/>
    <property type="match status" value="1"/>
</dbReference>
<dbReference type="InterPro" id="IPR010071">
    <property type="entry name" value="AA_adenyl_dom"/>
</dbReference>
<dbReference type="Gene3D" id="3.30.559.30">
    <property type="entry name" value="Nonribosomal peptide synthetase, condensation domain"/>
    <property type="match status" value="1"/>
</dbReference>
<dbReference type="SUPFAM" id="SSF48452">
    <property type="entry name" value="TPR-like"/>
    <property type="match status" value="1"/>
</dbReference>
<dbReference type="Pfam" id="PF00550">
    <property type="entry name" value="PP-binding"/>
    <property type="match status" value="1"/>
</dbReference>
<dbReference type="Pfam" id="PF00975">
    <property type="entry name" value="Thioesterase"/>
    <property type="match status" value="1"/>
</dbReference>
<feature type="domain" description="Carrier" evidence="5">
    <location>
        <begin position="969"/>
        <end position="1045"/>
    </location>
</feature>
<dbReference type="InterPro" id="IPR006162">
    <property type="entry name" value="Ppantetheine_attach_site"/>
</dbReference>
<dbReference type="Proteomes" id="UP000198426">
    <property type="component" value="Unassembled WGS sequence"/>
</dbReference>
<dbReference type="Gene3D" id="1.10.1200.10">
    <property type="entry name" value="ACP-like"/>
    <property type="match status" value="1"/>
</dbReference>
<dbReference type="InterPro" id="IPR042099">
    <property type="entry name" value="ANL_N_sf"/>
</dbReference>
<evidence type="ECO:0000256" key="1">
    <source>
        <dbReference type="ARBA" id="ARBA00001957"/>
    </source>
</evidence>
<proteinExistence type="predicted"/>
<evidence type="ECO:0000313" key="7">
    <source>
        <dbReference type="Proteomes" id="UP000198426"/>
    </source>
</evidence>
<dbReference type="SUPFAM" id="SSF47336">
    <property type="entry name" value="ACP-like"/>
    <property type="match status" value="1"/>
</dbReference>
<dbReference type="SUPFAM" id="SSF52777">
    <property type="entry name" value="CoA-dependent acyltransferases"/>
    <property type="match status" value="2"/>
</dbReference>
<dbReference type="NCBIfam" id="TIGR01733">
    <property type="entry name" value="AA-adenyl-dom"/>
    <property type="match status" value="1"/>
</dbReference>
<dbReference type="InterPro" id="IPR001031">
    <property type="entry name" value="Thioesterase"/>
</dbReference>
<dbReference type="Pfam" id="PF13193">
    <property type="entry name" value="AMP-binding_C"/>
    <property type="match status" value="1"/>
</dbReference>
<dbReference type="GO" id="GO:0031177">
    <property type="term" value="F:phosphopantetheine binding"/>
    <property type="evidence" value="ECO:0007669"/>
    <property type="project" value="TreeGrafter"/>
</dbReference>
<keyword evidence="2" id="KW-0596">Phosphopantetheine</keyword>
<name>A0A239L9I8_9RHOB</name>
<dbReference type="InterPro" id="IPR009081">
    <property type="entry name" value="PP-bd_ACP"/>
</dbReference>
<dbReference type="InterPro" id="IPR023213">
    <property type="entry name" value="CAT-like_dom_sf"/>
</dbReference>
<dbReference type="Gene3D" id="1.25.40.10">
    <property type="entry name" value="Tetratricopeptide repeat domain"/>
    <property type="match status" value="1"/>
</dbReference>
<organism evidence="6 7">
    <name type="scientific">Tropicimonas sediminicola</name>
    <dbReference type="NCBI Taxonomy" id="1031541"/>
    <lineage>
        <taxon>Bacteria</taxon>
        <taxon>Pseudomonadati</taxon>
        <taxon>Pseudomonadota</taxon>
        <taxon>Alphaproteobacteria</taxon>
        <taxon>Rhodobacterales</taxon>
        <taxon>Roseobacteraceae</taxon>
        <taxon>Tropicimonas</taxon>
    </lineage>
</organism>
<dbReference type="CDD" id="cd05930">
    <property type="entry name" value="A_NRPS"/>
    <property type="match status" value="1"/>
</dbReference>